<evidence type="ECO:0000259" key="3">
    <source>
        <dbReference type="Pfam" id="PF13800"/>
    </source>
</evidence>
<keyword evidence="1" id="KW-0472">Membrane</keyword>
<keyword evidence="1" id="KW-0812">Transmembrane</keyword>
<dbReference type="InterPro" id="IPR025672">
    <property type="entry name" value="Sigma_reg_C_dom"/>
</dbReference>
<feature type="domain" description="Sigma factor regulator C-terminal" evidence="2">
    <location>
        <begin position="166"/>
        <end position="316"/>
    </location>
</feature>
<dbReference type="Pfam" id="PF13791">
    <property type="entry name" value="Sigma_reg_C"/>
    <property type="match status" value="1"/>
</dbReference>
<protein>
    <recommendedName>
        <fullName evidence="6">Sigma factor regulator C-terminal domain-containing protein</fullName>
    </recommendedName>
</protein>
<evidence type="ECO:0000313" key="5">
    <source>
        <dbReference type="Proteomes" id="UP000078290"/>
    </source>
</evidence>
<dbReference type="OrthoDB" id="1730160at2"/>
<dbReference type="Pfam" id="PF13800">
    <property type="entry name" value="Sigma_reg_N"/>
    <property type="match status" value="1"/>
</dbReference>
<feature type="transmembrane region" description="Helical" evidence="1">
    <location>
        <begin position="25"/>
        <end position="47"/>
    </location>
</feature>
<proteinExistence type="predicted"/>
<accession>A0A1B7KV77</accession>
<organism evidence="4 5">
    <name type="scientific">Parageobacillus thermoglucosidasius</name>
    <name type="common">Geobacillus thermoglucosidasius</name>
    <dbReference type="NCBI Taxonomy" id="1426"/>
    <lineage>
        <taxon>Bacteria</taxon>
        <taxon>Bacillati</taxon>
        <taxon>Bacillota</taxon>
        <taxon>Bacilli</taxon>
        <taxon>Bacillales</taxon>
        <taxon>Anoxybacillaceae</taxon>
        <taxon>Parageobacillus</taxon>
    </lineage>
</organism>
<dbReference type="AlphaFoldDB" id="A0A1B7KV77"/>
<dbReference type="EMBL" id="LXMA01000004">
    <property type="protein sequence ID" value="OAT73999.1"/>
    <property type="molecule type" value="Genomic_DNA"/>
</dbReference>
<feature type="domain" description="Sigma factor regulator N-terminal" evidence="3">
    <location>
        <begin position="15"/>
        <end position="101"/>
    </location>
</feature>
<dbReference type="RefSeq" id="WP_064550516.1">
    <property type="nucleotide sequence ID" value="NZ_LXMA01000004.1"/>
</dbReference>
<reference evidence="5" key="1">
    <citation type="submission" date="2016-05" db="EMBL/GenBank/DDBJ databases">
        <authorList>
            <person name="Wang W."/>
            <person name="Zhu L."/>
        </authorList>
    </citation>
    <scope>NUCLEOTIDE SEQUENCE [LARGE SCALE GENOMIC DNA]</scope>
    <source>
        <strain evidence="5">W-2</strain>
    </source>
</reference>
<dbReference type="Proteomes" id="UP000078290">
    <property type="component" value="Unassembled WGS sequence"/>
</dbReference>
<sequence length="321" mass="36615">MNEENEFLPKDPDFRKLVKKAKRNSVLRIVIISLIISIIVVTATYFIGNSIMINKVNEEVRNDAIWHNIHGANIEEQGTSINYSLFSAISKTEFVKKVNGIPVPWVPVEKVYSIFGQSKIIISEGASGTGNVDQKRIPMYFNGERVIEFIHPNVNSSLFDDRSIVSKMDDDKVVELALSFDKGYKVTDVQKIFNKNISWFWVNTYSESDIKNYNNFIKETGKDFTIIGDDAIGFHYINQPESKWGAEYFIRNLKELKRNSSYKDVADKIIQNITHNNKEKLSAENLEIIGVVITGTPSEIRKFNNVPFVRAASLGVTVDRY</sequence>
<evidence type="ECO:0000256" key="1">
    <source>
        <dbReference type="SAM" id="Phobius"/>
    </source>
</evidence>
<evidence type="ECO:0000259" key="2">
    <source>
        <dbReference type="Pfam" id="PF13791"/>
    </source>
</evidence>
<evidence type="ECO:0000313" key="4">
    <source>
        <dbReference type="EMBL" id="OAT73999.1"/>
    </source>
</evidence>
<keyword evidence="1" id="KW-1133">Transmembrane helix</keyword>
<name>A0A1B7KV77_PARTM</name>
<evidence type="ECO:0008006" key="6">
    <source>
        <dbReference type="Google" id="ProtNLM"/>
    </source>
</evidence>
<comment type="caution">
    <text evidence="4">The sequence shown here is derived from an EMBL/GenBank/DDBJ whole genome shotgun (WGS) entry which is preliminary data.</text>
</comment>
<gene>
    <name evidence="4" type="ORF">A7K69_16970</name>
</gene>
<dbReference type="InterPro" id="IPR029101">
    <property type="entry name" value="Sigma_reg_N"/>
</dbReference>